<reference evidence="3" key="2">
    <citation type="submission" date="2020-09" db="EMBL/GenBank/DDBJ databases">
        <authorList>
            <consortium name="NCBI Pathogen Detection Project"/>
        </authorList>
    </citation>
    <scope>NUCLEOTIDE SEQUENCE</scope>
    <source>
        <strain evidence="3">O50</strain>
    </source>
</reference>
<dbReference type="Pfam" id="PF00196">
    <property type="entry name" value="GerE"/>
    <property type="match status" value="1"/>
</dbReference>
<dbReference type="SUPFAM" id="SSF46894">
    <property type="entry name" value="C-terminal effector domain of the bipartite response regulators"/>
    <property type="match status" value="1"/>
</dbReference>
<proteinExistence type="predicted"/>
<evidence type="ECO:0000259" key="2">
    <source>
        <dbReference type="SMART" id="SM00421"/>
    </source>
</evidence>
<organism evidence="3">
    <name type="scientific">Citrobacter freundii</name>
    <dbReference type="NCBI Taxonomy" id="546"/>
    <lineage>
        <taxon>Bacteria</taxon>
        <taxon>Pseudomonadati</taxon>
        <taxon>Pseudomonadota</taxon>
        <taxon>Gammaproteobacteria</taxon>
        <taxon>Enterobacterales</taxon>
        <taxon>Enterobacteriaceae</taxon>
        <taxon>Citrobacter</taxon>
        <taxon>Citrobacter freundii complex</taxon>
    </lineage>
</organism>
<sequence>MFSLNNKSNLFYRHDLILKEKMSVIVFTPCSFLFSGLHHLLESTVLPFSLELVSAKTFDDAICEHKKFRAGVFIVAPASNTPAQIIRSRLFVGKLEYMMNKGMIPKAACLLMKNSMAIESSHKNYHLRRDSLKEDLNIMLRYFLENYWRYSTFTHYWLPLSDIQKKTLDALLSGDDITEVAKSLNITPQCVLTRRNNLIKKMGLRNRIGLMCMNRDMFSDI</sequence>
<gene>
    <name evidence="3" type="ORF">I9Y29_004163</name>
</gene>
<name>A0A6D1RBP9_CITFR</name>
<dbReference type="EMBL" id="DACSXJ010000034">
    <property type="protein sequence ID" value="HAT3899687.1"/>
    <property type="molecule type" value="Genomic_DNA"/>
</dbReference>
<keyword evidence="1" id="KW-0238">DNA-binding</keyword>
<dbReference type="GO" id="GO:0003677">
    <property type="term" value="F:DNA binding"/>
    <property type="evidence" value="ECO:0007669"/>
    <property type="project" value="UniProtKB-KW"/>
</dbReference>
<protein>
    <recommendedName>
        <fullName evidence="2">HTH luxR-type domain-containing protein</fullName>
    </recommendedName>
</protein>
<evidence type="ECO:0000313" key="3">
    <source>
        <dbReference type="EMBL" id="HAT3899687.1"/>
    </source>
</evidence>
<dbReference type="InterPro" id="IPR000792">
    <property type="entry name" value="Tscrpt_reg_LuxR_C"/>
</dbReference>
<dbReference type="RefSeq" id="WP_057064963.1">
    <property type="nucleotide sequence ID" value="NZ_CABDWZ010000001.1"/>
</dbReference>
<dbReference type="InterPro" id="IPR036388">
    <property type="entry name" value="WH-like_DNA-bd_sf"/>
</dbReference>
<reference evidence="3" key="1">
    <citation type="journal article" date="2018" name="Genome Biol.">
        <title>SKESA: strategic k-mer extension for scrupulous assemblies.</title>
        <authorList>
            <person name="Souvorov A."/>
            <person name="Agarwala R."/>
            <person name="Lipman D.J."/>
        </authorList>
    </citation>
    <scope>NUCLEOTIDE SEQUENCE</scope>
    <source>
        <strain evidence="3">O50</strain>
    </source>
</reference>
<dbReference type="GO" id="GO:0006355">
    <property type="term" value="P:regulation of DNA-templated transcription"/>
    <property type="evidence" value="ECO:0007669"/>
    <property type="project" value="InterPro"/>
</dbReference>
<feature type="domain" description="HTH luxR-type" evidence="2">
    <location>
        <begin position="157"/>
        <end position="214"/>
    </location>
</feature>
<comment type="caution">
    <text evidence="3">The sequence shown here is derived from an EMBL/GenBank/DDBJ whole genome shotgun (WGS) entry which is preliminary data.</text>
</comment>
<accession>A0A6D1RBP9</accession>
<dbReference type="AlphaFoldDB" id="A0A6D1RBP9"/>
<dbReference type="SMART" id="SM00421">
    <property type="entry name" value="HTH_LUXR"/>
    <property type="match status" value="1"/>
</dbReference>
<dbReference type="InterPro" id="IPR016032">
    <property type="entry name" value="Sig_transdc_resp-reg_C-effctor"/>
</dbReference>
<evidence type="ECO:0000256" key="1">
    <source>
        <dbReference type="ARBA" id="ARBA00023125"/>
    </source>
</evidence>
<dbReference type="Proteomes" id="UP000855471">
    <property type="component" value="Unassembled WGS sequence"/>
</dbReference>
<dbReference type="Gene3D" id="1.10.10.10">
    <property type="entry name" value="Winged helix-like DNA-binding domain superfamily/Winged helix DNA-binding domain"/>
    <property type="match status" value="1"/>
</dbReference>